<dbReference type="HAMAP" id="MF_00020">
    <property type="entry name" value="Acetate_kinase"/>
    <property type="match status" value="1"/>
</dbReference>
<accession>A0A5J6QQL6</accession>
<comment type="similarity">
    <text evidence="8 9">Belongs to the acetokinase family.</text>
</comment>
<dbReference type="GO" id="GO:0000287">
    <property type="term" value="F:magnesium ion binding"/>
    <property type="evidence" value="ECO:0007669"/>
    <property type="project" value="UniProtKB-UniRule"/>
</dbReference>
<comment type="subunit">
    <text evidence="8">Homodimer.</text>
</comment>
<comment type="function">
    <text evidence="8">Catalyzes the formation of acetyl phosphate from acetate and ATP. Can also catalyze the reverse reaction.</text>
</comment>
<proteinExistence type="inferred from homology"/>
<keyword evidence="3 8" id="KW-0479">Metal-binding</keyword>
<dbReference type="EMBL" id="CP043311">
    <property type="protein sequence ID" value="QEY64794.1"/>
    <property type="molecule type" value="Genomic_DNA"/>
</dbReference>
<evidence type="ECO:0000256" key="4">
    <source>
        <dbReference type="ARBA" id="ARBA00022741"/>
    </source>
</evidence>
<keyword evidence="5 8" id="KW-0418">Kinase</keyword>
<feature type="binding site" evidence="8">
    <location>
        <position position="375"/>
    </location>
    <ligand>
        <name>Mg(2+)</name>
        <dbReference type="ChEBI" id="CHEBI:18420"/>
    </ligand>
</feature>
<evidence type="ECO:0000256" key="1">
    <source>
        <dbReference type="ARBA" id="ARBA00022490"/>
    </source>
</evidence>
<dbReference type="GO" id="GO:0006083">
    <property type="term" value="P:acetate metabolic process"/>
    <property type="evidence" value="ECO:0007669"/>
    <property type="project" value="TreeGrafter"/>
</dbReference>
<dbReference type="Pfam" id="PF00871">
    <property type="entry name" value="Acetate_kinase"/>
    <property type="match status" value="1"/>
</dbReference>
<dbReference type="KEGG" id="plal:FXN65_22975"/>
<keyword evidence="7 8" id="KW-0460">Magnesium</keyword>
<evidence type="ECO:0000256" key="7">
    <source>
        <dbReference type="ARBA" id="ARBA00022842"/>
    </source>
</evidence>
<evidence type="ECO:0000256" key="8">
    <source>
        <dbReference type="HAMAP-Rule" id="MF_00020"/>
    </source>
</evidence>
<name>A0A5J6QQL6_9GAMM</name>
<comment type="catalytic activity">
    <reaction evidence="8">
        <text>acetate + ATP = acetyl phosphate + ADP</text>
        <dbReference type="Rhea" id="RHEA:11352"/>
        <dbReference type="ChEBI" id="CHEBI:22191"/>
        <dbReference type="ChEBI" id="CHEBI:30089"/>
        <dbReference type="ChEBI" id="CHEBI:30616"/>
        <dbReference type="ChEBI" id="CHEBI:456216"/>
        <dbReference type="EC" id="2.7.2.1"/>
    </reaction>
</comment>
<feature type="site" description="Transition state stabilizer" evidence="8">
    <location>
        <position position="176"/>
    </location>
</feature>
<organism evidence="10 11">
    <name type="scientific">Metapseudomonas lalkuanensis</name>
    <dbReference type="NCBI Taxonomy" id="2604832"/>
    <lineage>
        <taxon>Bacteria</taxon>
        <taxon>Pseudomonadati</taxon>
        <taxon>Pseudomonadota</taxon>
        <taxon>Gammaproteobacteria</taxon>
        <taxon>Pseudomonadales</taxon>
        <taxon>Pseudomonadaceae</taxon>
        <taxon>Metapseudomonas</taxon>
    </lineage>
</organism>
<dbReference type="InterPro" id="IPR043129">
    <property type="entry name" value="ATPase_NBD"/>
</dbReference>
<evidence type="ECO:0000256" key="3">
    <source>
        <dbReference type="ARBA" id="ARBA00022723"/>
    </source>
</evidence>
<evidence type="ECO:0000256" key="6">
    <source>
        <dbReference type="ARBA" id="ARBA00022840"/>
    </source>
</evidence>
<dbReference type="Gene3D" id="3.30.420.40">
    <property type="match status" value="2"/>
</dbReference>
<sequence length="388" mass="42352">MPARNILVIHARKTSLRFALVNEAHSQFILHGMADGLGSRDAELRWQRGGDKDSLMIPNADHRAALSQLLPIVQGAAGGKLHGVGHHVLHGGELFTSACRVDTQVLRRLQALVPLAPQQMPASLVGIDAAMHLLPNLPHVAVFDTAFHQTMPEHVYRLALPDAVYRDHGLRRYAFHGNSHRYASRRAAELAGLSLGDSCWLSAHLGEHCSTCAIVNGQSRDASMNLVMARRSGDIDPHLYTQLHRSLGWSLEKIDQVLRQESGLLGLSELASDMRSLEQARDQGHAGATLAIEVFCYRLARTLAAVGCALPQLDGLIFTGEIGENSPLVRSRTVDHLKLLNLAIDREANARCVRGVAGPIHKRGHPRVLVVPTNEERQIALDTLALLA</sequence>
<keyword evidence="11" id="KW-1185">Reference proteome</keyword>
<feature type="binding site" evidence="8">
    <location>
        <begin position="273"/>
        <end position="275"/>
    </location>
    <ligand>
        <name>ATP</name>
        <dbReference type="ChEBI" id="CHEBI:30616"/>
    </ligand>
</feature>
<dbReference type="NCBIfam" id="TIGR00016">
    <property type="entry name" value="ackA"/>
    <property type="match status" value="1"/>
</dbReference>
<evidence type="ECO:0000256" key="5">
    <source>
        <dbReference type="ARBA" id="ARBA00022777"/>
    </source>
</evidence>
<protein>
    <recommendedName>
        <fullName evidence="8">Acetate kinase</fullName>
        <ecNumber evidence="8">2.7.2.1</ecNumber>
    </recommendedName>
    <alternativeName>
        <fullName evidence="8">Acetokinase</fullName>
    </alternativeName>
</protein>
<keyword evidence="2 8" id="KW-0808">Transferase</keyword>
<dbReference type="EC" id="2.7.2.1" evidence="8"/>
<evidence type="ECO:0000313" key="10">
    <source>
        <dbReference type="EMBL" id="QEY64794.1"/>
    </source>
</evidence>
<dbReference type="UniPathway" id="UPA00340">
    <property type="reaction ID" value="UER00458"/>
</dbReference>
<comment type="cofactor">
    <cofactor evidence="8">
        <name>Mg(2+)</name>
        <dbReference type="ChEBI" id="CHEBI:18420"/>
    </cofactor>
    <cofactor evidence="8">
        <name>Mn(2+)</name>
        <dbReference type="ChEBI" id="CHEBI:29035"/>
    </cofactor>
    <text evidence="8">Mg(2+). Can also accept Mn(2+).</text>
</comment>
<comment type="subcellular location">
    <subcellularLocation>
        <location evidence="8">Cytoplasm</location>
    </subcellularLocation>
</comment>
<gene>
    <name evidence="8" type="primary">ackA</name>
    <name evidence="10" type="ORF">FXN65_22975</name>
</gene>
<keyword evidence="1 8" id="KW-0963">Cytoplasm</keyword>
<keyword evidence="4 8" id="KW-0547">Nucleotide-binding</keyword>
<dbReference type="PANTHER" id="PTHR21060">
    <property type="entry name" value="ACETATE KINASE"/>
    <property type="match status" value="1"/>
</dbReference>
<dbReference type="RefSeq" id="WP_151136749.1">
    <property type="nucleotide sequence ID" value="NZ_CP043311.1"/>
</dbReference>
<feature type="site" description="Transition state stabilizer" evidence="8">
    <location>
        <position position="231"/>
    </location>
</feature>
<evidence type="ECO:0000313" key="11">
    <source>
        <dbReference type="Proteomes" id="UP000327179"/>
    </source>
</evidence>
<feature type="active site" description="Proton donor/acceptor" evidence="8">
    <location>
        <position position="144"/>
    </location>
</feature>
<dbReference type="AlphaFoldDB" id="A0A5J6QQL6"/>
<dbReference type="PIRSF" id="PIRSF000722">
    <property type="entry name" value="Acetate_prop_kin"/>
    <property type="match status" value="1"/>
</dbReference>
<evidence type="ECO:0000256" key="9">
    <source>
        <dbReference type="RuleBase" id="RU003835"/>
    </source>
</evidence>
<dbReference type="InterPro" id="IPR000890">
    <property type="entry name" value="Aliphatic_acid_kin_short-chain"/>
</dbReference>
<reference evidence="10 11" key="1">
    <citation type="submission" date="2019-08" db="EMBL/GenBank/DDBJ databases">
        <title>Whole-genome Sequencing of e-waste polymer degrading bacterium Pseudomonas sp. strain PE08.</title>
        <authorList>
            <person name="Kirdat K."/>
            <person name="Debbarma P."/>
            <person name="Narawade N."/>
            <person name="Suyal D."/>
            <person name="Thorat V."/>
            <person name="Shouche Y."/>
            <person name="Goel R."/>
            <person name="Yadav A."/>
        </authorList>
    </citation>
    <scope>NUCLEOTIDE SEQUENCE [LARGE SCALE GENOMIC DNA]</scope>
    <source>
        <strain evidence="10 11">PE08</strain>
    </source>
</reference>
<dbReference type="InterPro" id="IPR004372">
    <property type="entry name" value="Ac/propionate_kinase"/>
</dbReference>
<dbReference type="GO" id="GO:0008776">
    <property type="term" value="F:acetate kinase activity"/>
    <property type="evidence" value="ECO:0007669"/>
    <property type="project" value="UniProtKB-UniRule"/>
</dbReference>
<dbReference type="GO" id="GO:0005524">
    <property type="term" value="F:ATP binding"/>
    <property type="evidence" value="ECO:0007669"/>
    <property type="project" value="UniProtKB-KW"/>
</dbReference>
<dbReference type="GO" id="GO:0006085">
    <property type="term" value="P:acetyl-CoA biosynthetic process"/>
    <property type="evidence" value="ECO:0007669"/>
    <property type="project" value="UniProtKB-UniRule"/>
</dbReference>
<keyword evidence="6 8" id="KW-0067">ATP-binding</keyword>
<dbReference type="PRINTS" id="PR00471">
    <property type="entry name" value="ACETATEKNASE"/>
</dbReference>
<comment type="caution">
    <text evidence="8">Lacks conserved residue(s) required for the propagation of feature annotation.</text>
</comment>
<dbReference type="Proteomes" id="UP000327179">
    <property type="component" value="Chromosome"/>
</dbReference>
<evidence type="ECO:0000256" key="2">
    <source>
        <dbReference type="ARBA" id="ARBA00022679"/>
    </source>
</evidence>
<comment type="pathway">
    <text evidence="8">Metabolic intermediate biosynthesis; acetyl-CoA biosynthesis; acetyl-CoA from acetate: step 1/2.</text>
</comment>
<dbReference type="GO" id="GO:0005829">
    <property type="term" value="C:cytosol"/>
    <property type="evidence" value="ECO:0007669"/>
    <property type="project" value="TreeGrafter"/>
</dbReference>
<dbReference type="SUPFAM" id="SSF53067">
    <property type="entry name" value="Actin-like ATPase domain"/>
    <property type="match status" value="2"/>
</dbReference>
<dbReference type="PANTHER" id="PTHR21060:SF21">
    <property type="entry name" value="ACETATE KINASE"/>
    <property type="match status" value="1"/>
</dbReference>